<dbReference type="Pfam" id="PF00144">
    <property type="entry name" value="Beta-lactamase"/>
    <property type="match status" value="1"/>
</dbReference>
<dbReference type="SUPFAM" id="SSF50156">
    <property type="entry name" value="PDZ domain-like"/>
    <property type="match status" value="1"/>
</dbReference>
<dbReference type="InterPro" id="IPR041489">
    <property type="entry name" value="PDZ_6"/>
</dbReference>
<evidence type="ECO:0000256" key="1">
    <source>
        <dbReference type="SAM" id="SignalP"/>
    </source>
</evidence>
<dbReference type="EMBL" id="CP036287">
    <property type="protein sequence ID" value="QDU66739.1"/>
    <property type="molecule type" value="Genomic_DNA"/>
</dbReference>
<name>A0A518BID0_9BACT</name>
<protein>
    <submittedName>
        <fullName evidence="3">Penicillin-binding protein PbpX</fullName>
    </submittedName>
</protein>
<dbReference type="AlphaFoldDB" id="A0A518BID0"/>
<dbReference type="InterPro" id="IPR036034">
    <property type="entry name" value="PDZ_sf"/>
</dbReference>
<dbReference type="Gene3D" id="3.40.710.10">
    <property type="entry name" value="DD-peptidase/beta-lactamase superfamily"/>
    <property type="match status" value="1"/>
</dbReference>
<evidence type="ECO:0000259" key="2">
    <source>
        <dbReference type="PROSITE" id="PS50106"/>
    </source>
</evidence>
<dbReference type="InterPro" id="IPR050491">
    <property type="entry name" value="AmpC-like"/>
</dbReference>
<evidence type="ECO:0000313" key="3">
    <source>
        <dbReference type="EMBL" id="QDU66739.1"/>
    </source>
</evidence>
<dbReference type="InterPro" id="IPR001466">
    <property type="entry name" value="Beta-lactam-related"/>
</dbReference>
<keyword evidence="4" id="KW-1185">Reference proteome</keyword>
<dbReference type="KEGG" id="pbap:Pla133_18150"/>
<feature type="domain" description="PDZ" evidence="2">
    <location>
        <begin position="336"/>
        <end position="390"/>
    </location>
</feature>
<feature type="chain" id="PRO_5021807184" evidence="1">
    <location>
        <begin position="23"/>
        <end position="430"/>
    </location>
</feature>
<dbReference type="SUPFAM" id="SSF56601">
    <property type="entry name" value="beta-lactamase/transpeptidase-like"/>
    <property type="match status" value="1"/>
</dbReference>
<dbReference type="PROSITE" id="PS50106">
    <property type="entry name" value="PDZ"/>
    <property type="match status" value="1"/>
</dbReference>
<dbReference type="PANTHER" id="PTHR46825">
    <property type="entry name" value="D-ALANYL-D-ALANINE-CARBOXYPEPTIDASE/ENDOPEPTIDASE AMPH"/>
    <property type="match status" value="1"/>
</dbReference>
<dbReference type="Gene3D" id="2.30.42.10">
    <property type="match status" value="1"/>
</dbReference>
<accession>A0A518BID0</accession>
<evidence type="ECO:0000313" key="4">
    <source>
        <dbReference type="Proteomes" id="UP000316921"/>
    </source>
</evidence>
<proteinExistence type="predicted"/>
<dbReference type="InterPro" id="IPR012338">
    <property type="entry name" value="Beta-lactam/transpept-like"/>
</dbReference>
<feature type="signal peptide" evidence="1">
    <location>
        <begin position="1"/>
        <end position="22"/>
    </location>
</feature>
<dbReference type="InterPro" id="IPR001478">
    <property type="entry name" value="PDZ"/>
</dbReference>
<dbReference type="Proteomes" id="UP000316921">
    <property type="component" value="Chromosome"/>
</dbReference>
<dbReference type="SMART" id="SM00228">
    <property type="entry name" value="PDZ"/>
    <property type="match status" value="1"/>
</dbReference>
<dbReference type="Pfam" id="PF17820">
    <property type="entry name" value="PDZ_6"/>
    <property type="match status" value="1"/>
</dbReference>
<dbReference type="PANTHER" id="PTHR46825:SF9">
    <property type="entry name" value="BETA-LACTAMASE-RELATED DOMAIN-CONTAINING PROTEIN"/>
    <property type="match status" value="1"/>
</dbReference>
<keyword evidence="1" id="KW-0732">Signal</keyword>
<sequence precursor="true">MYLPVCLLGATLALANPTQSLASGPDLTWEQLPAHLEAAEAAGFSGAALVIRDGEVVLDRGYGLADREHEIPCTPDTIFAIGSTPIDFTRAAILLLAQEGKLTLDEKLPAFFGERVPADKRQITITHLMSGASGLQDFLGLPTDRDPDHFWIDRAEAVRRILGQELLFEPGTGNEHSHAAWGLLAAIVELRSGKSYPDFTKQRLFGPAGMASTEFFGVELPDERVAVGYGFRTTGEVNKPPHWGPTSWLVMGSGGMVSTTRDMDRWFRALRAGKILSPEFLARYWSPPGAVLDGGDMWGFEILYTEGPDTYMFVVSNSVGPDTMDAFAGVAEPIAELCLTEARPPFTLGLELEFQPPQSLVVASVTPGGPAAAAGIRAGDVIVGADGSSIWPDPMAALGPALNGGATLLLELRRGEEHLTIELEPARRSE</sequence>
<gene>
    <name evidence="3" type="primary">pbpX_2</name>
    <name evidence="3" type="ORF">Pla133_18150</name>
</gene>
<organism evidence="3 4">
    <name type="scientific">Engelhardtia mirabilis</name>
    <dbReference type="NCBI Taxonomy" id="2528011"/>
    <lineage>
        <taxon>Bacteria</taxon>
        <taxon>Pseudomonadati</taxon>
        <taxon>Planctomycetota</taxon>
        <taxon>Planctomycetia</taxon>
        <taxon>Planctomycetia incertae sedis</taxon>
        <taxon>Engelhardtia</taxon>
    </lineage>
</organism>
<reference evidence="3 4" key="1">
    <citation type="submission" date="2019-02" db="EMBL/GenBank/DDBJ databases">
        <title>Deep-cultivation of Planctomycetes and their phenomic and genomic characterization uncovers novel biology.</title>
        <authorList>
            <person name="Wiegand S."/>
            <person name="Jogler M."/>
            <person name="Boedeker C."/>
            <person name="Pinto D."/>
            <person name="Vollmers J."/>
            <person name="Rivas-Marin E."/>
            <person name="Kohn T."/>
            <person name="Peeters S.H."/>
            <person name="Heuer A."/>
            <person name="Rast P."/>
            <person name="Oberbeckmann S."/>
            <person name="Bunk B."/>
            <person name="Jeske O."/>
            <person name="Meyerdierks A."/>
            <person name="Storesund J.E."/>
            <person name="Kallscheuer N."/>
            <person name="Luecker S."/>
            <person name="Lage O.M."/>
            <person name="Pohl T."/>
            <person name="Merkel B.J."/>
            <person name="Hornburger P."/>
            <person name="Mueller R.-W."/>
            <person name="Bruemmer F."/>
            <person name="Labrenz M."/>
            <person name="Spormann A.M."/>
            <person name="Op den Camp H."/>
            <person name="Overmann J."/>
            <person name="Amann R."/>
            <person name="Jetten M.S.M."/>
            <person name="Mascher T."/>
            <person name="Medema M.H."/>
            <person name="Devos D.P."/>
            <person name="Kaster A.-K."/>
            <person name="Ovreas L."/>
            <person name="Rohde M."/>
            <person name="Galperin M.Y."/>
            <person name="Jogler C."/>
        </authorList>
    </citation>
    <scope>NUCLEOTIDE SEQUENCE [LARGE SCALE GENOMIC DNA]</scope>
    <source>
        <strain evidence="3 4">Pla133</strain>
    </source>
</reference>